<feature type="transmembrane region" description="Helical" evidence="8">
    <location>
        <begin position="20"/>
        <end position="39"/>
    </location>
</feature>
<evidence type="ECO:0000256" key="3">
    <source>
        <dbReference type="ARBA" id="ARBA00022475"/>
    </source>
</evidence>
<evidence type="ECO:0000256" key="5">
    <source>
        <dbReference type="ARBA" id="ARBA00022989"/>
    </source>
</evidence>
<feature type="domain" description="OmpA-like" evidence="9">
    <location>
        <begin position="112"/>
        <end position="236"/>
    </location>
</feature>
<keyword evidence="5 8" id="KW-1133">Transmembrane helix</keyword>
<protein>
    <submittedName>
        <fullName evidence="10">OmpA/MotB domain protein</fullName>
    </submittedName>
</protein>
<dbReference type="Pfam" id="PF00691">
    <property type="entry name" value="OmpA"/>
    <property type="match status" value="1"/>
</dbReference>
<sequence length="237" mass="26433">MQVRFRPAPGHRSGSGAWKVAYADFVTALMALFIVLWLMNSSTKVKSSISGYFRDPRGFTRTLGAGPANSGEGLSLRTDGLLDIRRKLEEALRAMPEFSKLRDNVKFSVTGEGLRIDLLENDQGMFFVSGSPAPTRAGEELLRVLAREIGRLPNSLVIEGHTDAKPFRNARPAEGYSNWELAADRANAARRLLHLFGVRPEQVVEVRGFADQKPFNERDRFDARNRRVSVVVKFVTA</sequence>
<gene>
    <name evidence="10" type="ordered locus">Acid_1252</name>
</gene>
<dbReference type="Pfam" id="PF13677">
    <property type="entry name" value="MotB_plug"/>
    <property type="match status" value="1"/>
</dbReference>
<dbReference type="AlphaFoldDB" id="Q029N0"/>
<comment type="subcellular location">
    <subcellularLocation>
        <location evidence="1">Cell membrane</location>
        <topology evidence="1">Single-pass membrane protein</topology>
    </subcellularLocation>
</comment>
<dbReference type="Gene3D" id="3.30.1330.60">
    <property type="entry name" value="OmpA-like domain"/>
    <property type="match status" value="1"/>
</dbReference>
<dbReference type="FunCoup" id="Q029N0">
    <property type="interactions" value="226"/>
</dbReference>
<dbReference type="InterPro" id="IPR006665">
    <property type="entry name" value="OmpA-like"/>
</dbReference>
<dbReference type="PANTHER" id="PTHR30329">
    <property type="entry name" value="STATOR ELEMENT OF FLAGELLAR MOTOR COMPLEX"/>
    <property type="match status" value="1"/>
</dbReference>
<dbReference type="GO" id="GO:0005886">
    <property type="term" value="C:plasma membrane"/>
    <property type="evidence" value="ECO:0007669"/>
    <property type="project" value="UniProtKB-SubCell"/>
</dbReference>
<keyword evidence="6 7" id="KW-0472">Membrane</keyword>
<organism evidence="10">
    <name type="scientific">Solibacter usitatus (strain Ellin6076)</name>
    <dbReference type="NCBI Taxonomy" id="234267"/>
    <lineage>
        <taxon>Bacteria</taxon>
        <taxon>Pseudomonadati</taxon>
        <taxon>Acidobacteriota</taxon>
        <taxon>Terriglobia</taxon>
        <taxon>Bryobacterales</taxon>
        <taxon>Solibacteraceae</taxon>
        <taxon>Candidatus Solibacter</taxon>
    </lineage>
</organism>
<evidence type="ECO:0000256" key="6">
    <source>
        <dbReference type="ARBA" id="ARBA00023136"/>
    </source>
</evidence>
<dbReference type="KEGG" id="sus:Acid_1252"/>
<dbReference type="EMBL" id="CP000473">
    <property type="protein sequence ID" value="ABJ82246.1"/>
    <property type="molecule type" value="Genomic_DNA"/>
</dbReference>
<proteinExistence type="inferred from homology"/>
<evidence type="ECO:0000256" key="2">
    <source>
        <dbReference type="ARBA" id="ARBA00008914"/>
    </source>
</evidence>
<name>Q029N0_SOLUE</name>
<dbReference type="HOGENOM" id="CLU_016890_3_1_0"/>
<dbReference type="InParanoid" id="Q029N0"/>
<dbReference type="PANTHER" id="PTHR30329:SF21">
    <property type="entry name" value="LIPOPROTEIN YIAD-RELATED"/>
    <property type="match status" value="1"/>
</dbReference>
<evidence type="ECO:0000256" key="8">
    <source>
        <dbReference type="SAM" id="Phobius"/>
    </source>
</evidence>
<dbReference type="InterPro" id="IPR025713">
    <property type="entry name" value="MotB-like_N_dom"/>
</dbReference>
<accession>Q029N0</accession>
<evidence type="ECO:0000313" key="10">
    <source>
        <dbReference type="EMBL" id="ABJ82246.1"/>
    </source>
</evidence>
<dbReference type="SUPFAM" id="SSF103088">
    <property type="entry name" value="OmpA-like"/>
    <property type="match status" value="1"/>
</dbReference>
<dbReference type="STRING" id="234267.Acid_1252"/>
<evidence type="ECO:0000256" key="7">
    <source>
        <dbReference type="PROSITE-ProRule" id="PRU00473"/>
    </source>
</evidence>
<dbReference type="PROSITE" id="PS51123">
    <property type="entry name" value="OMPA_2"/>
    <property type="match status" value="1"/>
</dbReference>
<keyword evidence="3" id="KW-1003">Cell membrane</keyword>
<reference evidence="10" key="1">
    <citation type="submission" date="2006-10" db="EMBL/GenBank/DDBJ databases">
        <title>Complete sequence of Solibacter usitatus Ellin6076.</title>
        <authorList>
            <consortium name="US DOE Joint Genome Institute"/>
            <person name="Copeland A."/>
            <person name="Lucas S."/>
            <person name="Lapidus A."/>
            <person name="Barry K."/>
            <person name="Detter J.C."/>
            <person name="Glavina del Rio T."/>
            <person name="Hammon N."/>
            <person name="Israni S."/>
            <person name="Dalin E."/>
            <person name="Tice H."/>
            <person name="Pitluck S."/>
            <person name="Thompson L.S."/>
            <person name="Brettin T."/>
            <person name="Bruce D."/>
            <person name="Han C."/>
            <person name="Tapia R."/>
            <person name="Gilna P."/>
            <person name="Schmutz J."/>
            <person name="Larimer F."/>
            <person name="Land M."/>
            <person name="Hauser L."/>
            <person name="Kyrpides N."/>
            <person name="Mikhailova N."/>
            <person name="Janssen P.H."/>
            <person name="Kuske C.R."/>
            <person name="Richardson P."/>
        </authorList>
    </citation>
    <scope>NUCLEOTIDE SEQUENCE</scope>
    <source>
        <strain evidence="10">Ellin6076</strain>
    </source>
</reference>
<evidence type="ECO:0000259" key="9">
    <source>
        <dbReference type="PROSITE" id="PS51123"/>
    </source>
</evidence>
<keyword evidence="4 8" id="KW-0812">Transmembrane</keyword>
<dbReference type="eggNOG" id="COG1360">
    <property type="taxonomic scope" value="Bacteria"/>
</dbReference>
<evidence type="ECO:0000256" key="4">
    <source>
        <dbReference type="ARBA" id="ARBA00022692"/>
    </source>
</evidence>
<dbReference type="InterPro" id="IPR050330">
    <property type="entry name" value="Bact_OuterMem_StrucFunc"/>
</dbReference>
<evidence type="ECO:0000256" key="1">
    <source>
        <dbReference type="ARBA" id="ARBA00004162"/>
    </source>
</evidence>
<comment type="similarity">
    <text evidence="2">Belongs to the MotB family.</text>
</comment>
<dbReference type="InterPro" id="IPR036737">
    <property type="entry name" value="OmpA-like_sf"/>
</dbReference>